<dbReference type="EMBL" id="CP036172">
    <property type="protein sequence ID" value="QSZ66165.1"/>
    <property type="molecule type" value="Genomic_DNA"/>
</dbReference>
<protein>
    <submittedName>
        <fullName evidence="1">Uncharacterized protein</fullName>
    </submittedName>
</protein>
<dbReference type="KEGG" id="maqe:RJ40_00950"/>
<dbReference type="Proteomes" id="UP001042704">
    <property type="component" value="Chromosome"/>
</dbReference>
<keyword evidence="2" id="KW-1185">Reference proteome</keyword>
<dbReference type="RefSeq" id="WP_265581478.1">
    <property type="nucleotide sequence ID" value="NZ_CP036172.1"/>
</dbReference>
<sequence length="235" mass="25613">MTSHPQQKLRFKNTLDRAEAVEVLKDWWQDGPKARGLEKSGTVTACTTHYVPFWSTKWGATAYVDVSLVESFRRSPVKVVYEIPLEKTDAACDAGEFEVSFLPSLRGEAVPDNWCVEPELDATVSEEEALARQKKMVEESVAGMLKEKHRDSPREVYTDLLESTLVSYPLWVARYTYRGRPYQATIDGVTGEVLAGRAPGDLLTRCCTGAGVLLVCAVGAASGSGSCALSAGSVS</sequence>
<name>A0A8A3S1J5_9EURY</name>
<dbReference type="AlphaFoldDB" id="A0A8A3S1J5"/>
<proteinExistence type="predicted"/>
<organism evidence="1 2">
    <name type="scientific">Methanofollis aquaemaris</name>
    <dbReference type="NCBI Taxonomy" id="126734"/>
    <lineage>
        <taxon>Archaea</taxon>
        <taxon>Methanobacteriati</taxon>
        <taxon>Methanobacteriota</taxon>
        <taxon>Stenosarchaea group</taxon>
        <taxon>Methanomicrobia</taxon>
        <taxon>Methanomicrobiales</taxon>
        <taxon>Methanomicrobiaceae</taxon>
        <taxon>Methanofollis</taxon>
    </lineage>
</organism>
<evidence type="ECO:0000313" key="1">
    <source>
        <dbReference type="EMBL" id="QSZ66165.1"/>
    </source>
</evidence>
<gene>
    <name evidence="1" type="ORF">RJ40_00950</name>
</gene>
<dbReference type="GeneID" id="76422877"/>
<accession>A0A8A3S1J5</accession>
<reference evidence="1" key="2">
    <citation type="submission" date="2019-02" db="EMBL/GenBank/DDBJ databases">
        <authorList>
            <person name="Chen S.-C."/>
            <person name="Chien H.-H."/>
            <person name="Lai M.-C."/>
        </authorList>
    </citation>
    <scope>NUCLEOTIDE SEQUENCE</scope>
    <source>
        <strain evidence="1">N2F9704</strain>
    </source>
</reference>
<reference evidence="1" key="1">
    <citation type="journal article" date="2001" name="Int. J. Syst. Evol. Microbiol.">
        <title>Methanofollis aquaemaris sp. nov., a methanogen isolated from an aquaculture fish pond.</title>
        <authorList>
            <person name="Lai M.C."/>
            <person name="Chen S.C."/>
        </authorList>
    </citation>
    <scope>NUCLEOTIDE SEQUENCE</scope>
    <source>
        <strain evidence="1">N2F9704</strain>
    </source>
</reference>
<evidence type="ECO:0000313" key="2">
    <source>
        <dbReference type="Proteomes" id="UP001042704"/>
    </source>
</evidence>